<dbReference type="PANTHER" id="PTHR11439">
    <property type="entry name" value="GAG-POL-RELATED RETROTRANSPOSON"/>
    <property type="match status" value="1"/>
</dbReference>
<sequence>MGEADVILGIKIKRENKGIVITQSHYIEKILKKFNRDDCSLVSTPMDPVKKLKPNTGKPVDQLEYSRAIGCLMYAMTCTRPDIAYVVGKLSRFTNNPGGHHWKAKNQRCFNASWINHAEDSSSTSRWVFLRGRGAISWASKKQTWNLSYGVDCCCVLTMAKAYSQVYNEKSRHLGVRHSMIRKLIMKG</sequence>
<protein>
    <recommendedName>
        <fullName evidence="3">Zinc finger, CCHC-type</fullName>
    </recommendedName>
</protein>
<accession>A0ABQ5D9G9</accession>
<dbReference type="Proteomes" id="UP001151760">
    <property type="component" value="Unassembled WGS sequence"/>
</dbReference>
<reference evidence="1" key="1">
    <citation type="journal article" date="2022" name="Int. J. Mol. Sci.">
        <title>Draft Genome of Tanacetum Coccineum: Genomic Comparison of Closely Related Tanacetum-Family Plants.</title>
        <authorList>
            <person name="Yamashiro T."/>
            <person name="Shiraishi A."/>
            <person name="Nakayama K."/>
            <person name="Satake H."/>
        </authorList>
    </citation>
    <scope>NUCLEOTIDE SEQUENCE</scope>
</reference>
<dbReference type="PANTHER" id="PTHR11439:SF521">
    <property type="entry name" value="RNA-DIRECTED DNA POLYMERASE"/>
    <property type="match status" value="1"/>
</dbReference>
<evidence type="ECO:0000313" key="2">
    <source>
        <dbReference type="Proteomes" id="UP001151760"/>
    </source>
</evidence>
<reference evidence="1" key="2">
    <citation type="submission" date="2022-01" db="EMBL/GenBank/DDBJ databases">
        <authorList>
            <person name="Yamashiro T."/>
            <person name="Shiraishi A."/>
            <person name="Satake H."/>
            <person name="Nakayama K."/>
        </authorList>
    </citation>
    <scope>NUCLEOTIDE SEQUENCE</scope>
</reference>
<evidence type="ECO:0000313" key="1">
    <source>
        <dbReference type="EMBL" id="GJT35633.1"/>
    </source>
</evidence>
<evidence type="ECO:0008006" key="3">
    <source>
        <dbReference type="Google" id="ProtNLM"/>
    </source>
</evidence>
<name>A0ABQ5D9G9_9ASTR</name>
<organism evidence="1 2">
    <name type="scientific">Tanacetum coccineum</name>
    <dbReference type="NCBI Taxonomy" id="301880"/>
    <lineage>
        <taxon>Eukaryota</taxon>
        <taxon>Viridiplantae</taxon>
        <taxon>Streptophyta</taxon>
        <taxon>Embryophyta</taxon>
        <taxon>Tracheophyta</taxon>
        <taxon>Spermatophyta</taxon>
        <taxon>Magnoliopsida</taxon>
        <taxon>eudicotyledons</taxon>
        <taxon>Gunneridae</taxon>
        <taxon>Pentapetalae</taxon>
        <taxon>asterids</taxon>
        <taxon>campanulids</taxon>
        <taxon>Asterales</taxon>
        <taxon>Asteraceae</taxon>
        <taxon>Asteroideae</taxon>
        <taxon>Anthemideae</taxon>
        <taxon>Anthemidinae</taxon>
        <taxon>Tanacetum</taxon>
    </lineage>
</organism>
<comment type="caution">
    <text evidence="1">The sequence shown here is derived from an EMBL/GenBank/DDBJ whole genome shotgun (WGS) entry which is preliminary data.</text>
</comment>
<gene>
    <name evidence="1" type="ORF">Tco_0926052</name>
</gene>
<dbReference type="EMBL" id="BQNB010015066">
    <property type="protein sequence ID" value="GJT35633.1"/>
    <property type="molecule type" value="Genomic_DNA"/>
</dbReference>
<keyword evidence="2" id="KW-1185">Reference proteome</keyword>
<proteinExistence type="predicted"/>